<evidence type="ECO:0000256" key="2">
    <source>
        <dbReference type="ARBA" id="ARBA00002824"/>
    </source>
</evidence>
<dbReference type="InterPro" id="IPR015424">
    <property type="entry name" value="PyrdxlP-dep_Trfase"/>
</dbReference>
<protein>
    <recommendedName>
        <fullName evidence="8">Cysteine desulfurase</fullName>
        <ecNumber evidence="8">2.8.1.7</ecNumber>
    </recommendedName>
</protein>
<keyword evidence="5 8" id="KW-0663">Pyridoxal phosphate</keyword>
<dbReference type="Proteomes" id="UP000772618">
    <property type="component" value="Unassembled WGS sequence"/>
</dbReference>
<gene>
    <name evidence="10" type="ORF">KK060_08400</name>
</gene>
<evidence type="ECO:0000259" key="9">
    <source>
        <dbReference type="Pfam" id="PF00266"/>
    </source>
</evidence>
<evidence type="ECO:0000313" key="11">
    <source>
        <dbReference type="Proteomes" id="UP000772618"/>
    </source>
</evidence>
<dbReference type="InterPro" id="IPR015422">
    <property type="entry name" value="PyrdxlP-dep_Trfase_small"/>
</dbReference>
<dbReference type="InterPro" id="IPR015421">
    <property type="entry name" value="PyrdxlP-dep_Trfase_major"/>
</dbReference>
<evidence type="ECO:0000256" key="8">
    <source>
        <dbReference type="RuleBase" id="RU004506"/>
    </source>
</evidence>
<dbReference type="EMBL" id="JAHESD010000013">
    <property type="protein sequence ID" value="MBT1703299.1"/>
    <property type="molecule type" value="Genomic_DNA"/>
</dbReference>
<comment type="caution">
    <text evidence="10">The sequence shown here is derived from an EMBL/GenBank/DDBJ whole genome shotgun (WGS) entry which is preliminary data.</text>
</comment>
<dbReference type="PANTHER" id="PTHR43586">
    <property type="entry name" value="CYSTEINE DESULFURASE"/>
    <property type="match status" value="1"/>
</dbReference>
<evidence type="ECO:0000256" key="6">
    <source>
        <dbReference type="ARBA" id="ARBA00050776"/>
    </source>
</evidence>
<organism evidence="10 11">
    <name type="scientific">Chryseosolibacter indicus</name>
    <dbReference type="NCBI Taxonomy" id="2782351"/>
    <lineage>
        <taxon>Bacteria</taxon>
        <taxon>Pseudomonadati</taxon>
        <taxon>Bacteroidota</taxon>
        <taxon>Cytophagia</taxon>
        <taxon>Cytophagales</taxon>
        <taxon>Chryseotaleaceae</taxon>
        <taxon>Chryseosolibacter</taxon>
    </lineage>
</organism>
<sequence>MDVERIRKEFPILHQQINGRDLVYLDNAATNQKPKKVIDALVEYYTGYNANIHRGIHTLAERATKAFEQTRETAKQFINAGSTEEIIFTRGVTESINLVAACYGNAFVNEGDEIIISTIEHHSNIVPWQFVCERKKAKLKVIPVSQSGELDLEVYKSFLSPRTKVVAVNHASNSLGTINPVKEIIKLAHEVGAVVLIDGAQAGAHLEIDVQDMDCDFYCLSSHKMYGPTGAGILYGKKELLEKMPPYHGGGEMIKEVTFDKTTYNDLPYKFEAGTPNIADVIAFRHAMEFINSLGKENISAHEHELLLYATEKLSRLKGVRLVGQAKYKVAVLAFVVEGIHHFDIGQMLDARGIAVRTGHHCTQPLMECYGIEGTVRASFSVYNTKKEIDQLVEGLERIINFMK</sequence>
<feature type="domain" description="Aminotransferase class V" evidence="9">
    <location>
        <begin position="23"/>
        <end position="392"/>
    </location>
</feature>
<proteinExistence type="inferred from homology"/>
<dbReference type="SUPFAM" id="SSF53383">
    <property type="entry name" value="PLP-dependent transferases"/>
    <property type="match status" value="1"/>
</dbReference>
<evidence type="ECO:0000256" key="5">
    <source>
        <dbReference type="ARBA" id="ARBA00022898"/>
    </source>
</evidence>
<comment type="cofactor">
    <cofactor evidence="1 7">
        <name>pyridoxal 5'-phosphate</name>
        <dbReference type="ChEBI" id="CHEBI:597326"/>
    </cofactor>
</comment>
<dbReference type="Gene3D" id="3.40.640.10">
    <property type="entry name" value="Type I PLP-dependent aspartate aminotransferase-like (Major domain)"/>
    <property type="match status" value="1"/>
</dbReference>
<comment type="catalytic activity">
    <reaction evidence="6 8">
        <text>(sulfur carrier)-H + L-cysteine = (sulfur carrier)-SH + L-alanine</text>
        <dbReference type="Rhea" id="RHEA:43892"/>
        <dbReference type="Rhea" id="RHEA-COMP:14737"/>
        <dbReference type="Rhea" id="RHEA-COMP:14739"/>
        <dbReference type="ChEBI" id="CHEBI:29917"/>
        <dbReference type="ChEBI" id="CHEBI:35235"/>
        <dbReference type="ChEBI" id="CHEBI:57972"/>
        <dbReference type="ChEBI" id="CHEBI:64428"/>
        <dbReference type="EC" id="2.8.1.7"/>
    </reaction>
</comment>
<dbReference type="InterPro" id="IPR000192">
    <property type="entry name" value="Aminotrans_V_dom"/>
</dbReference>
<keyword evidence="11" id="KW-1185">Reference proteome</keyword>
<dbReference type="NCBIfam" id="TIGR01979">
    <property type="entry name" value="sufS"/>
    <property type="match status" value="1"/>
</dbReference>
<dbReference type="PROSITE" id="PS00595">
    <property type="entry name" value="AA_TRANSFER_CLASS_5"/>
    <property type="match status" value="1"/>
</dbReference>
<evidence type="ECO:0000256" key="7">
    <source>
        <dbReference type="RuleBase" id="RU004504"/>
    </source>
</evidence>
<dbReference type="InterPro" id="IPR016454">
    <property type="entry name" value="Cysteine_dSase"/>
</dbReference>
<reference evidence="10 11" key="1">
    <citation type="submission" date="2021-05" db="EMBL/GenBank/DDBJ databases">
        <title>A Polyphasic approach of four new species of the genus Ohtaekwangia: Ohtaekwangia histidinii sp. nov., Ohtaekwangia cretensis sp. nov., Ohtaekwangia indiensis sp. nov., Ohtaekwangia reichenbachii sp. nov. from diverse environment.</title>
        <authorList>
            <person name="Octaviana S."/>
        </authorList>
    </citation>
    <scope>NUCLEOTIDE SEQUENCE [LARGE SCALE GENOMIC DNA]</scope>
    <source>
        <strain evidence="10 11">PWU20</strain>
    </source>
</reference>
<comment type="function">
    <text evidence="2 8">Catalyzes the removal of elemental sulfur and selenium atoms from L-cysteine, L-cystine, L-selenocysteine, and L-selenocystine to produce L-alanine.</text>
</comment>
<comment type="similarity">
    <text evidence="3 8">Belongs to the class-V pyridoxal-phosphate-dependent aminotransferase family. Csd subfamily.</text>
</comment>
<dbReference type="Gene3D" id="3.90.1150.10">
    <property type="entry name" value="Aspartate Aminotransferase, domain 1"/>
    <property type="match status" value="1"/>
</dbReference>
<evidence type="ECO:0000256" key="3">
    <source>
        <dbReference type="ARBA" id="ARBA00010447"/>
    </source>
</evidence>
<dbReference type="InterPro" id="IPR020578">
    <property type="entry name" value="Aminotrans_V_PyrdxlP_BS"/>
</dbReference>
<dbReference type="PIRSF" id="PIRSF005572">
    <property type="entry name" value="NifS"/>
    <property type="match status" value="1"/>
</dbReference>
<dbReference type="CDD" id="cd06453">
    <property type="entry name" value="SufS_like"/>
    <property type="match status" value="1"/>
</dbReference>
<name>A0ABS5VPD8_9BACT</name>
<evidence type="ECO:0000313" key="10">
    <source>
        <dbReference type="EMBL" id="MBT1703299.1"/>
    </source>
</evidence>
<dbReference type="Pfam" id="PF00266">
    <property type="entry name" value="Aminotran_5"/>
    <property type="match status" value="1"/>
</dbReference>
<evidence type="ECO:0000256" key="1">
    <source>
        <dbReference type="ARBA" id="ARBA00001933"/>
    </source>
</evidence>
<keyword evidence="4 8" id="KW-0808">Transferase</keyword>
<dbReference type="InterPro" id="IPR010970">
    <property type="entry name" value="Cys_dSase_SufS"/>
</dbReference>
<accession>A0ABS5VPD8</accession>
<dbReference type="PANTHER" id="PTHR43586:SF8">
    <property type="entry name" value="CYSTEINE DESULFURASE 1, CHLOROPLASTIC"/>
    <property type="match status" value="1"/>
</dbReference>
<evidence type="ECO:0000256" key="4">
    <source>
        <dbReference type="ARBA" id="ARBA00022679"/>
    </source>
</evidence>
<dbReference type="EC" id="2.8.1.7" evidence="8"/>